<feature type="domain" description="HTH lacI-type" evidence="4">
    <location>
        <begin position="10"/>
        <end position="64"/>
    </location>
</feature>
<dbReference type="AlphaFoldDB" id="A0A923E0M4"/>
<dbReference type="EMBL" id="JACHMK010000001">
    <property type="protein sequence ID" value="MBB6333731.1"/>
    <property type="molecule type" value="Genomic_DNA"/>
</dbReference>
<dbReference type="InterPro" id="IPR028082">
    <property type="entry name" value="Peripla_BP_I"/>
</dbReference>
<evidence type="ECO:0000313" key="6">
    <source>
        <dbReference type="EMBL" id="MBB6333731.1"/>
    </source>
</evidence>
<dbReference type="PANTHER" id="PTHR30146:SF153">
    <property type="entry name" value="LACTOSE OPERON REPRESSOR"/>
    <property type="match status" value="1"/>
</dbReference>
<dbReference type="InterPro" id="IPR046335">
    <property type="entry name" value="LacI/GalR-like_sensor"/>
</dbReference>
<feature type="domain" description="HTH cro/C1-type" evidence="5">
    <location>
        <begin position="19"/>
        <end position="54"/>
    </location>
</feature>
<dbReference type="GO" id="GO:0000976">
    <property type="term" value="F:transcription cis-regulatory region binding"/>
    <property type="evidence" value="ECO:0007669"/>
    <property type="project" value="TreeGrafter"/>
</dbReference>
<evidence type="ECO:0000313" key="7">
    <source>
        <dbReference type="Proteomes" id="UP000617426"/>
    </source>
</evidence>
<dbReference type="Gene3D" id="3.40.50.2300">
    <property type="match status" value="2"/>
</dbReference>
<dbReference type="PROSITE" id="PS00356">
    <property type="entry name" value="HTH_LACI_1"/>
    <property type="match status" value="1"/>
</dbReference>
<dbReference type="CDD" id="cd01574">
    <property type="entry name" value="PBP1_LacI"/>
    <property type="match status" value="1"/>
</dbReference>
<dbReference type="InterPro" id="IPR000843">
    <property type="entry name" value="HTH_LacI"/>
</dbReference>
<dbReference type="PROSITE" id="PS50932">
    <property type="entry name" value="HTH_LACI_2"/>
    <property type="match status" value="1"/>
</dbReference>
<evidence type="ECO:0000259" key="5">
    <source>
        <dbReference type="PROSITE" id="PS50943"/>
    </source>
</evidence>
<dbReference type="PANTHER" id="PTHR30146">
    <property type="entry name" value="LACI-RELATED TRANSCRIPTIONAL REPRESSOR"/>
    <property type="match status" value="1"/>
</dbReference>
<reference evidence="6" key="1">
    <citation type="submission" date="2020-08" db="EMBL/GenBank/DDBJ databases">
        <title>Sequencing the genomes of 1000 actinobacteria strains.</title>
        <authorList>
            <person name="Klenk H.-P."/>
        </authorList>
    </citation>
    <scope>NUCLEOTIDE SEQUENCE</scope>
    <source>
        <strain evidence="6">DSM 10695</strain>
    </source>
</reference>
<dbReference type="SMART" id="SM00354">
    <property type="entry name" value="HTH_LACI"/>
    <property type="match status" value="1"/>
</dbReference>
<dbReference type="InterPro" id="IPR010982">
    <property type="entry name" value="Lambda_DNA-bd_dom_sf"/>
</dbReference>
<keyword evidence="2 6" id="KW-0238">DNA-binding</keyword>
<gene>
    <name evidence="6" type="ORF">HD592_000296</name>
</gene>
<organism evidence="6 7">
    <name type="scientific">Schaalia hyovaginalis</name>
    <dbReference type="NCBI Taxonomy" id="29316"/>
    <lineage>
        <taxon>Bacteria</taxon>
        <taxon>Bacillati</taxon>
        <taxon>Actinomycetota</taxon>
        <taxon>Actinomycetes</taxon>
        <taxon>Actinomycetales</taxon>
        <taxon>Actinomycetaceae</taxon>
        <taxon>Schaalia</taxon>
    </lineage>
</organism>
<comment type="caution">
    <text evidence="6">The sequence shown here is derived from an EMBL/GenBank/DDBJ whole genome shotgun (WGS) entry which is preliminary data.</text>
</comment>
<dbReference type="RefSeq" id="WP_184451409.1">
    <property type="nucleotide sequence ID" value="NZ_JACHMK010000001.1"/>
</dbReference>
<evidence type="ECO:0000256" key="3">
    <source>
        <dbReference type="ARBA" id="ARBA00023163"/>
    </source>
</evidence>
<dbReference type="InterPro" id="IPR001387">
    <property type="entry name" value="Cro/C1-type_HTH"/>
</dbReference>
<dbReference type="SUPFAM" id="SSF53822">
    <property type="entry name" value="Periplasmic binding protein-like I"/>
    <property type="match status" value="1"/>
</dbReference>
<name>A0A923E0M4_9ACTO</name>
<dbReference type="Pfam" id="PF00356">
    <property type="entry name" value="LacI"/>
    <property type="match status" value="1"/>
</dbReference>
<evidence type="ECO:0000259" key="4">
    <source>
        <dbReference type="PROSITE" id="PS50932"/>
    </source>
</evidence>
<proteinExistence type="predicted"/>
<evidence type="ECO:0000256" key="2">
    <source>
        <dbReference type="ARBA" id="ARBA00023125"/>
    </source>
</evidence>
<dbReference type="Gene3D" id="1.10.260.40">
    <property type="entry name" value="lambda repressor-like DNA-binding domains"/>
    <property type="match status" value="1"/>
</dbReference>
<accession>A0A923E0M4</accession>
<sequence length="354" mass="37750">MSPKRERRTPVISDVAACAGVSVSTVSRYLNNSSHLSEDSSKRIARAIEILGYRPSSIARGLKGSTMKLIAVLSTNTTLFGSATTIQGIEDEARTRGHSVMISKLDDADSATLPETLDAVLDLNPSGVVVLRYDEIAEKALASLPRSMPVVVIGGRPSEEYDQVSLCEKDGGRALTDYLLSLGHDTVHHIQVPTRTDGTSRSDGWAASLRNHGVVAPEPLQCGWEAGSARRLGRELAGHADITAIFAGNDELAMGLIRGLEEEGRAVPDAISVVGFDDHPIADIWNPGLTTYRQDFTRAGRAAVELLLERIDAERAGRALPVRRTEVPGEIVIRESATALGAPMTASPAGSNRG</sequence>
<protein>
    <submittedName>
        <fullName evidence="6">DNA-binding LacI/PurR family transcriptional regulator</fullName>
    </submittedName>
</protein>
<keyword evidence="7" id="KW-1185">Reference proteome</keyword>
<dbReference type="Pfam" id="PF13377">
    <property type="entry name" value="Peripla_BP_3"/>
    <property type="match status" value="1"/>
</dbReference>
<keyword evidence="1" id="KW-0805">Transcription regulation</keyword>
<evidence type="ECO:0000256" key="1">
    <source>
        <dbReference type="ARBA" id="ARBA00023015"/>
    </source>
</evidence>
<dbReference type="Proteomes" id="UP000617426">
    <property type="component" value="Unassembled WGS sequence"/>
</dbReference>
<keyword evidence="3" id="KW-0804">Transcription</keyword>
<dbReference type="CDD" id="cd01392">
    <property type="entry name" value="HTH_LacI"/>
    <property type="match status" value="1"/>
</dbReference>
<dbReference type="PROSITE" id="PS50943">
    <property type="entry name" value="HTH_CROC1"/>
    <property type="match status" value="1"/>
</dbReference>
<dbReference type="GO" id="GO:0003700">
    <property type="term" value="F:DNA-binding transcription factor activity"/>
    <property type="evidence" value="ECO:0007669"/>
    <property type="project" value="TreeGrafter"/>
</dbReference>
<dbReference type="SUPFAM" id="SSF47413">
    <property type="entry name" value="lambda repressor-like DNA-binding domains"/>
    <property type="match status" value="1"/>
</dbReference>